<gene>
    <name evidence="9" type="ORF">SAMN04488125_10918</name>
</gene>
<dbReference type="InterPro" id="IPR011102">
    <property type="entry name" value="Sig_transdc_His_kinase_HWE"/>
</dbReference>
<keyword evidence="5" id="KW-0547">Nucleotide-binding</keyword>
<dbReference type="AlphaFoldDB" id="A0A1I4F0Q8"/>
<keyword evidence="6 9" id="KW-0418">Kinase</keyword>
<evidence type="ECO:0000313" key="10">
    <source>
        <dbReference type="Proteomes" id="UP000198804"/>
    </source>
</evidence>
<dbReference type="Pfam" id="PF07536">
    <property type="entry name" value="HWE_HK"/>
    <property type="match status" value="1"/>
</dbReference>
<keyword evidence="3" id="KW-0597">Phosphoprotein</keyword>
<sequence>MRTGLDGGFGLAEIERVRSDVVLPRIGEADSRSAALQGIPEPQGGCAEWPGCVVGAGRLPPQVLAADADIVRPFAASPDGVALLDAAGRVVAANPRAGAPCGGAWTEGWDGPEGRAAAEAALVLARTGSPARFRAATGPLSWDVTVTPVAGPRPRLLAVARDVSEQRQGEARQAVLLMEMEHRLKNTLAIVQAIATQTLRNAPSLPAAADSLGARMLALAQAHDVLMQGAWASASLRGLIDGAVRLHGDETPERFQITGPEIMVGPRAALTLALMLHELGTNAAKYGALSNPGGHVRIGWRIAGEAGGEWLWFRWAEHGGPPVTPPARSGFGSRLIERSLVHSFGGSARLRYPRGGVVMALVAPLAAVAAEG</sequence>
<evidence type="ECO:0000256" key="7">
    <source>
        <dbReference type="ARBA" id="ARBA00022840"/>
    </source>
</evidence>
<dbReference type="PANTHER" id="PTHR41523">
    <property type="entry name" value="TWO-COMPONENT SYSTEM SENSOR PROTEIN"/>
    <property type="match status" value="1"/>
</dbReference>
<dbReference type="PANTHER" id="PTHR41523:SF7">
    <property type="entry name" value="HISTIDINE KINASE"/>
    <property type="match status" value="1"/>
</dbReference>
<feature type="domain" description="Signal transduction histidine kinase HWE region" evidence="8">
    <location>
        <begin position="179"/>
        <end position="261"/>
    </location>
</feature>
<dbReference type="InterPro" id="IPR036890">
    <property type="entry name" value="HATPase_C_sf"/>
</dbReference>
<dbReference type="RefSeq" id="WP_091946194.1">
    <property type="nucleotide sequence ID" value="NZ_FOSV01000009.1"/>
</dbReference>
<keyword evidence="7" id="KW-0067">ATP-binding</keyword>
<evidence type="ECO:0000256" key="6">
    <source>
        <dbReference type="ARBA" id="ARBA00022777"/>
    </source>
</evidence>
<dbReference type="GO" id="GO:0005524">
    <property type="term" value="F:ATP binding"/>
    <property type="evidence" value="ECO:0007669"/>
    <property type="project" value="UniProtKB-KW"/>
</dbReference>
<dbReference type="GO" id="GO:0004673">
    <property type="term" value="F:protein histidine kinase activity"/>
    <property type="evidence" value="ECO:0007669"/>
    <property type="project" value="UniProtKB-EC"/>
</dbReference>
<keyword evidence="10" id="KW-1185">Reference proteome</keyword>
<dbReference type="OrthoDB" id="9813940at2"/>
<organism evidence="9 10">
    <name type="scientific">Methylorubrum salsuginis</name>
    <dbReference type="NCBI Taxonomy" id="414703"/>
    <lineage>
        <taxon>Bacteria</taxon>
        <taxon>Pseudomonadati</taxon>
        <taxon>Pseudomonadota</taxon>
        <taxon>Alphaproteobacteria</taxon>
        <taxon>Hyphomicrobiales</taxon>
        <taxon>Methylobacteriaceae</taxon>
        <taxon>Methylorubrum</taxon>
    </lineage>
</organism>
<proteinExistence type="predicted"/>
<evidence type="ECO:0000313" key="9">
    <source>
        <dbReference type="EMBL" id="SFL11023.1"/>
    </source>
</evidence>
<evidence type="ECO:0000256" key="4">
    <source>
        <dbReference type="ARBA" id="ARBA00022679"/>
    </source>
</evidence>
<comment type="catalytic activity">
    <reaction evidence="1">
        <text>ATP + protein L-histidine = ADP + protein N-phospho-L-histidine.</text>
        <dbReference type="EC" id="2.7.13.3"/>
    </reaction>
</comment>
<dbReference type="SMART" id="SM00911">
    <property type="entry name" value="HWE_HK"/>
    <property type="match status" value="1"/>
</dbReference>
<protein>
    <recommendedName>
        <fullName evidence="2">histidine kinase</fullName>
        <ecNumber evidence="2">2.7.13.3</ecNumber>
    </recommendedName>
</protein>
<evidence type="ECO:0000256" key="2">
    <source>
        <dbReference type="ARBA" id="ARBA00012438"/>
    </source>
</evidence>
<evidence type="ECO:0000256" key="3">
    <source>
        <dbReference type="ARBA" id="ARBA00022553"/>
    </source>
</evidence>
<dbReference type="Gene3D" id="3.30.565.10">
    <property type="entry name" value="Histidine kinase-like ATPase, C-terminal domain"/>
    <property type="match status" value="1"/>
</dbReference>
<dbReference type="EC" id="2.7.13.3" evidence="2"/>
<dbReference type="Gene3D" id="3.30.450.20">
    <property type="entry name" value="PAS domain"/>
    <property type="match status" value="1"/>
</dbReference>
<reference evidence="10" key="1">
    <citation type="submission" date="2016-10" db="EMBL/GenBank/DDBJ databases">
        <authorList>
            <person name="Varghese N."/>
            <person name="Submissions S."/>
        </authorList>
    </citation>
    <scope>NUCLEOTIDE SEQUENCE [LARGE SCALE GENOMIC DNA]</scope>
    <source>
        <strain evidence="10">CGMCC 1.6474</strain>
    </source>
</reference>
<accession>A0A1I4F0Q8</accession>
<dbReference type="Proteomes" id="UP000198804">
    <property type="component" value="Unassembled WGS sequence"/>
</dbReference>
<keyword evidence="4" id="KW-0808">Transferase</keyword>
<name>A0A1I4F0Q8_9HYPH</name>
<evidence type="ECO:0000256" key="1">
    <source>
        <dbReference type="ARBA" id="ARBA00000085"/>
    </source>
</evidence>
<dbReference type="STRING" id="414703.SAMN04488125_10918"/>
<dbReference type="EMBL" id="FOSV01000009">
    <property type="protein sequence ID" value="SFL11023.1"/>
    <property type="molecule type" value="Genomic_DNA"/>
</dbReference>
<evidence type="ECO:0000256" key="5">
    <source>
        <dbReference type="ARBA" id="ARBA00022741"/>
    </source>
</evidence>
<evidence type="ECO:0000259" key="8">
    <source>
        <dbReference type="SMART" id="SM00911"/>
    </source>
</evidence>